<proteinExistence type="predicted"/>
<evidence type="ECO:0008006" key="2">
    <source>
        <dbReference type="Google" id="ProtNLM"/>
    </source>
</evidence>
<dbReference type="PANTHER" id="PTHR39184">
    <property type="match status" value="1"/>
</dbReference>
<protein>
    <recommendedName>
        <fullName evidence="2">Phage terminase large subunit N-terminal domain-containing protein</fullName>
    </recommendedName>
</protein>
<dbReference type="Gene3D" id="3.30.420.280">
    <property type="match status" value="1"/>
</dbReference>
<dbReference type="AlphaFoldDB" id="A0A0F9S6C8"/>
<dbReference type="InterPro" id="IPR052380">
    <property type="entry name" value="Viral_DNA_packaging_terminase"/>
</dbReference>
<gene>
    <name evidence="1" type="ORF">LCGC14_0890650</name>
</gene>
<dbReference type="Gene3D" id="3.40.50.300">
    <property type="entry name" value="P-loop containing nucleotide triphosphate hydrolases"/>
    <property type="match status" value="1"/>
</dbReference>
<dbReference type="InterPro" id="IPR027417">
    <property type="entry name" value="P-loop_NTPase"/>
</dbReference>
<dbReference type="EMBL" id="LAZR01002850">
    <property type="protein sequence ID" value="KKN24863.1"/>
    <property type="molecule type" value="Genomic_DNA"/>
</dbReference>
<reference evidence="1" key="1">
    <citation type="journal article" date="2015" name="Nature">
        <title>Complex archaea that bridge the gap between prokaryotes and eukaryotes.</title>
        <authorList>
            <person name="Spang A."/>
            <person name="Saw J.H."/>
            <person name="Jorgensen S.L."/>
            <person name="Zaremba-Niedzwiedzka K."/>
            <person name="Martijn J."/>
            <person name="Lind A.E."/>
            <person name="van Eijk R."/>
            <person name="Schleper C."/>
            <person name="Guy L."/>
            <person name="Ettema T.J."/>
        </authorList>
    </citation>
    <scope>NUCLEOTIDE SEQUENCE</scope>
</reference>
<sequence length="403" mass="46576">MVSVDSSPPDLIATNLLGKITDAWFKGVRHIWLEGGTWASKTYSVLQFLKLLAESNPDPLHISIISETMPHLKRGVILDFKDIMGDDWDDRCFNKTDFLYKFSSGSWIEFFSADMPSKVKGGRRDILFANEANHIDRDIFRQADMRTRLLTIADWNPESEFWFHEDNLADDPDDLYIHTTYLDAIEVLPDQQRKDIEKYKDLDPNWWNIYGLGLIGKIEGLVYPYFKQVDKLPGGDYFYGLDFGFAADPTVLVKNVIVGDNLYSQQMFYKDTPMTNDDISREMMLLKVSLSDPIYPDPNEPKSAEEIRRKGFTVEETEKGPGSVKYGIKRANSFFQHWTKDSVDCIKEQRNYRYIRKHDTSGREFLTDDTTHRYSHGMDARRYAIAASRLGSKRARVSTSSWG</sequence>
<comment type="caution">
    <text evidence="1">The sequence shown here is derived from an EMBL/GenBank/DDBJ whole genome shotgun (WGS) entry which is preliminary data.</text>
</comment>
<name>A0A0F9S6C8_9ZZZZ</name>
<evidence type="ECO:0000313" key="1">
    <source>
        <dbReference type="EMBL" id="KKN24863.1"/>
    </source>
</evidence>
<dbReference type="PANTHER" id="PTHR39184:SF1">
    <property type="entry name" value="PBSX PHAGE TERMINASE LARGE SUBUNIT"/>
    <property type="match status" value="1"/>
</dbReference>
<organism evidence="1">
    <name type="scientific">marine sediment metagenome</name>
    <dbReference type="NCBI Taxonomy" id="412755"/>
    <lineage>
        <taxon>unclassified sequences</taxon>
        <taxon>metagenomes</taxon>
        <taxon>ecological metagenomes</taxon>
    </lineage>
</organism>
<accession>A0A0F9S6C8</accession>